<dbReference type="PATRIC" id="fig|1127696.3.peg.1629"/>
<organism evidence="1 2">
    <name type="scientific">Porphyromonas catoniae F0037</name>
    <dbReference type="NCBI Taxonomy" id="1127696"/>
    <lineage>
        <taxon>Bacteria</taxon>
        <taxon>Pseudomonadati</taxon>
        <taxon>Bacteroidota</taxon>
        <taxon>Bacteroidia</taxon>
        <taxon>Bacteroidales</taxon>
        <taxon>Porphyromonadaceae</taxon>
        <taxon>Porphyromonas</taxon>
    </lineage>
</organism>
<dbReference type="Gene3D" id="2.130.10.10">
    <property type="entry name" value="YVTN repeat-like/Quinoprotein amine dehydrogenase"/>
    <property type="match status" value="1"/>
</dbReference>
<protein>
    <recommendedName>
        <fullName evidence="3">DUF5074 domain-containing protein</fullName>
    </recommendedName>
</protein>
<dbReference type="AlphaFoldDB" id="L1N9E0"/>
<dbReference type="Pfam" id="PF16819">
    <property type="entry name" value="DUF5074"/>
    <property type="match status" value="1"/>
</dbReference>
<evidence type="ECO:0000313" key="1">
    <source>
        <dbReference type="EMBL" id="EKX99884.1"/>
    </source>
</evidence>
<comment type="caution">
    <text evidence="1">The sequence shown here is derived from an EMBL/GenBank/DDBJ whole genome shotgun (WGS) entry which is preliminary data.</text>
</comment>
<proteinExistence type="predicted"/>
<gene>
    <name evidence="1" type="ORF">HMPREF9134_01791</name>
</gene>
<evidence type="ECO:0008006" key="3">
    <source>
        <dbReference type="Google" id="ProtNLM"/>
    </source>
</evidence>
<dbReference type="InterPro" id="IPR015943">
    <property type="entry name" value="WD40/YVTN_repeat-like_dom_sf"/>
</dbReference>
<dbReference type="Proteomes" id="UP000010408">
    <property type="component" value="Unassembled WGS sequence"/>
</dbReference>
<dbReference type="RefSeq" id="WP_005468134.1">
    <property type="nucleotide sequence ID" value="NZ_KB291037.1"/>
</dbReference>
<evidence type="ECO:0000313" key="2">
    <source>
        <dbReference type="Proteomes" id="UP000010408"/>
    </source>
</evidence>
<dbReference type="STRING" id="1127696.HMPREF9134_01791"/>
<sequence>MTKKILWASLALVVGFASCKKDDPNNNGSTPTEELKLTASTDATKVQQIDKIELTASGSRVTAAPNQVAWLVNGKQVAKGVKYTFIPPLPGNYTVILRAGNREITRKYTVAEPRFTKGAFLLNEGRGTDDVETGTLTYVDVKGKVILDSAYIHVNGTKLGHVCQDLAFANEKIYIISQNGKRNGGEGLLTIAKANTLEKIKVFNDATLEAKDPTHIAVIDSRIYLRAGDGVYLGTEDGGFKIIAGTEKAQKLRMATIGQRVFVSTSDKKLLMIQGDRVVQTLALDEKATGLALADDGNLWVSISKDGNNNQILKVSADPADFKILDKQTITPSLHNYTTASVIQAYGNSLYFGVAAWGKPVSIQKYDFTAKTNTLFVNLQESSYASEMKTYYNSLGVDPKTGYIYYAGIKGFGMDYKTNMTFVLDPQGNVLVKKDNTNSFPAGWYFIPTK</sequence>
<dbReference type="SUPFAM" id="SSF63825">
    <property type="entry name" value="YWTD domain"/>
    <property type="match status" value="1"/>
</dbReference>
<dbReference type="HOGENOM" id="CLU_048732_0_0_10"/>
<dbReference type="InterPro" id="IPR011047">
    <property type="entry name" value="Quinoprotein_ADH-like_sf"/>
</dbReference>
<reference evidence="1 2" key="1">
    <citation type="submission" date="2012-05" db="EMBL/GenBank/DDBJ databases">
        <authorList>
            <person name="Weinstock G."/>
            <person name="Sodergren E."/>
            <person name="Lobos E.A."/>
            <person name="Fulton L."/>
            <person name="Fulton R."/>
            <person name="Courtney L."/>
            <person name="Fronick C."/>
            <person name="O'Laughlin M."/>
            <person name="Godfrey J."/>
            <person name="Wilson R.M."/>
            <person name="Miner T."/>
            <person name="Farmer C."/>
            <person name="Delehaunty K."/>
            <person name="Cordes M."/>
            <person name="Minx P."/>
            <person name="Tomlinson C."/>
            <person name="Chen J."/>
            <person name="Wollam A."/>
            <person name="Pepin K.H."/>
            <person name="Bhonagiri V."/>
            <person name="Zhang X."/>
            <person name="Suruliraj S."/>
            <person name="Warren W."/>
            <person name="Mitreva M."/>
            <person name="Mardis E.R."/>
            <person name="Wilson R.K."/>
        </authorList>
    </citation>
    <scope>NUCLEOTIDE SEQUENCE [LARGE SCALE GENOMIC DNA]</scope>
    <source>
        <strain evidence="1 2">F0037</strain>
    </source>
</reference>
<name>L1N9E0_9PORP</name>
<dbReference type="eggNOG" id="COG3292">
    <property type="taxonomic scope" value="Bacteria"/>
</dbReference>
<dbReference type="SUPFAM" id="SSF50998">
    <property type="entry name" value="Quinoprotein alcohol dehydrogenase-like"/>
    <property type="match status" value="1"/>
</dbReference>
<dbReference type="PROSITE" id="PS51257">
    <property type="entry name" value="PROKAR_LIPOPROTEIN"/>
    <property type="match status" value="1"/>
</dbReference>
<dbReference type="EMBL" id="AMEQ01000044">
    <property type="protein sequence ID" value="EKX99884.1"/>
    <property type="molecule type" value="Genomic_DNA"/>
</dbReference>
<accession>L1N9E0</accession>
<dbReference type="InterPro" id="IPR031815">
    <property type="entry name" value="DUF5074"/>
</dbReference>